<dbReference type="EMBL" id="JAOTJC010000007">
    <property type="protein sequence ID" value="MCU7554640.1"/>
    <property type="molecule type" value="Genomic_DNA"/>
</dbReference>
<dbReference type="Gene3D" id="3.40.1260.10">
    <property type="entry name" value="DsrEFH-like"/>
    <property type="match status" value="1"/>
</dbReference>
<dbReference type="Proteomes" id="UP001209257">
    <property type="component" value="Unassembled WGS sequence"/>
</dbReference>
<dbReference type="PANTHER" id="PTHR37691:SF1">
    <property type="entry name" value="BLR3518 PROTEIN"/>
    <property type="match status" value="1"/>
</dbReference>
<protein>
    <submittedName>
        <fullName evidence="1">DsrE family protein</fullName>
    </submittedName>
</protein>
<dbReference type="InterPro" id="IPR003787">
    <property type="entry name" value="Sulphur_relay_DsrE/F-like"/>
</dbReference>
<reference evidence="2" key="1">
    <citation type="submission" date="2023-07" db="EMBL/GenBank/DDBJ databases">
        <title>Study on multiphase classification of strain Alteromonas salexigens isolated from the Yellow Sea.</title>
        <authorList>
            <person name="Sun L."/>
        </authorList>
    </citation>
    <scope>NUCLEOTIDE SEQUENCE [LARGE SCALE GENOMIC DNA]</scope>
    <source>
        <strain evidence="2">ASW11-19</strain>
    </source>
</reference>
<comment type="caution">
    <text evidence="1">The sequence shown here is derived from an EMBL/GenBank/DDBJ whole genome shotgun (WGS) entry which is preliminary data.</text>
</comment>
<evidence type="ECO:0000313" key="1">
    <source>
        <dbReference type="EMBL" id="MCU7554640.1"/>
    </source>
</evidence>
<proteinExistence type="predicted"/>
<dbReference type="RefSeq" id="WP_262993459.1">
    <property type="nucleotide sequence ID" value="NZ_JAOTJC010000007.1"/>
</dbReference>
<keyword evidence="2" id="KW-1185">Reference proteome</keyword>
<dbReference type="SUPFAM" id="SSF75169">
    <property type="entry name" value="DsrEFH-like"/>
    <property type="match status" value="1"/>
</dbReference>
<name>A0ABT2VNF4_9ALTE</name>
<dbReference type="Pfam" id="PF02635">
    <property type="entry name" value="DsrE"/>
    <property type="match status" value="1"/>
</dbReference>
<dbReference type="PANTHER" id="PTHR37691">
    <property type="entry name" value="BLR3518 PROTEIN"/>
    <property type="match status" value="1"/>
</dbReference>
<dbReference type="InterPro" id="IPR027396">
    <property type="entry name" value="DsrEFH-like"/>
</dbReference>
<organism evidence="1 2">
    <name type="scientific">Alteromonas salexigens</name>
    <dbReference type="NCBI Taxonomy" id="2982530"/>
    <lineage>
        <taxon>Bacteria</taxon>
        <taxon>Pseudomonadati</taxon>
        <taxon>Pseudomonadota</taxon>
        <taxon>Gammaproteobacteria</taxon>
        <taxon>Alteromonadales</taxon>
        <taxon>Alteromonadaceae</taxon>
        <taxon>Alteromonas/Salinimonas group</taxon>
        <taxon>Alteromonas</taxon>
    </lineage>
</organism>
<gene>
    <name evidence="1" type="ORF">OCL06_08510</name>
</gene>
<sequence>MWRFISILMLVCSWEASADRSDFVAGPVFTEYGKHAAVPGVEMESSTRLKVAFDAVSAAEPGKVNQQFDSVARFINMHVANGIPKDNIQVALVVHGGASLDLLKPQAYKQKQQGVNANIQLVKALLEHNVTVIMCGQSFMGHGLSRDMLIDGVALSLSAMTAHALLQQHGYTLNPF</sequence>
<evidence type="ECO:0000313" key="2">
    <source>
        <dbReference type="Proteomes" id="UP001209257"/>
    </source>
</evidence>
<accession>A0ABT2VNF4</accession>